<comment type="caution">
    <text evidence="3">The sequence shown here is derived from an EMBL/GenBank/DDBJ whole genome shotgun (WGS) entry which is preliminary data.</text>
</comment>
<organism evidence="3 4">
    <name type="scientific">Punica granatum</name>
    <name type="common">Pomegranate</name>
    <dbReference type="NCBI Taxonomy" id="22663"/>
    <lineage>
        <taxon>Eukaryota</taxon>
        <taxon>Viridiplantae</taxon>
        <taxon>Streptophyta</taxon>
        <taxon>Embryophyta</taxon>
        <taxon>Tracheophyta</taxon>
        <taxon>Spermatophyta</taxon>
        <taxon>Magnoliopsida</taxon>
        <taxon>eudicotyledons</taxon>
        <taxon>Gunneridae</taxon>
        <taxon>Pentapetalae</taxon>
        <taxon>rosids</taxon>
        <taxon>malvids</taxon>
        <taxon>Myrtales</taxon>
        <taxon>Lythraceae</taxon>
        <taxon>Punica</taxon>
    </lineage>
</organism>
<evidence type="ECO:0000313" key="4">
    <source>
        <dbReference type="Proteomes" id="UP000197138"/>
    </source>
</evidence>
<protein>
    <recommendedName>
        <fullName evidence="2">Fungal lipase-type domain-containing protein</fullName>
    </recommendedName>
</protein>
<dbReference type="Pfam" id="PF01764">
    <property type="entry name" value="Lipase_3"/>
    <property type="match status" value="1"/>
</dbReference>
<evidence type="ECO:0000313" key="3">
    <source>
        <dbReference type="EMBL" id="OWM85213.1"/>
    </source>
</evidence>
<reference evidence="4" key="1">
    <citation type="journal article" date="2017" name="Plant J.">
        <title>The pomegranate (Punica granatum L.) genome and the genomics of punicalagin biosynthesis.</title>
        <authorList>
            <person name="Qin G."/>
            <person name="Xu C."/>
            <person name="Ming R."/>
            <person name="Tang H."/>
            <person name="Guyot R."/>
            <person name="Kramer E.M."/>
            <person name="Hu Y."/>
            <person name="Yi X."/>
            <person name="Qi Y."/>
            <person name="Xu X."/>
            <person name="Gao Z."/>
            <person name="Pan H."/>
            <person name="Jian J."/>
            <person name="Tian Y."/>
            <person name="Yue Z."/>
            <person name="Xu Y."/>
        </authorList>
    </citation>
    <scope>NUCLEOTIDE SEQUENCE [LARGE SCALE GENOMIC DNA]</scope>
    <source>
        <strain evidence="4">cv. Dabenzi</strain>
    </source>
</reference>
<evidence type="ECO:0000259" key="2">
    <source>
        <dbReference type="Pfam" id="PF01764"/>
    </source>
</evidence>
<dbReference type="EMBL" id="MTKT01001287">
    <property type="protein sequence ID" value="OWM85213.1"/>
    <property type="molecule type" value="Genomic_DNA"/>
</dbReference>
<dbReference type="GO" id="GO:0006629">
    <property type="term" value="P:lipid metabolic process"/>
    <property type="evidence" value="ECO:0007669"/>
    <property type="project" value="InterPro"/>
</dbReference>
<dbReference type="InterPro" id="IPR002921">
    <property type="entry name" value="Fungal_lipase-type"/>
</dbReference>
<proteinExistence type="predicted"/>
<dbReference type="SUPFAM" id="SSF53474">
    <property type="entry name" value="alpha/beta-Hydrolases"/>
    <property type="match status" value="1"/>
</dbReference>
<dbReference type="Gene3D" id="3.40.50.1820">
    <property type="entry name" value="alpha/beta hydrolase"/>
    <property type="match status" value="1"/>
</dbReference>
<evidence type="ECO:0000256" key="1">
    <source>
        <dbReference type="ARBA" id="ARBA00022801"/>
    </source>
</evidence>
<dbReference type="Proteomes" id="UP000197138">
    <property type="component" value="Unassembled WGS sequence"/>
</dbReference>
<feature type="domain" description="Fungal lipase-type" evidence="2">
    <location>
        <begin position="172"/>
        <end position="216"/>
    </location>
</feature>
<sequence>MQFRLSRWLPYGGDWVFSCGKCQTCIEVKDIMSLAVLISEREQFDLSGPLDLTSVDWNDPHHRRSVAACLVQGVYILERDRQEKREGPHALAPPWWEFFQFKLVRPLIDDIDCSIFGAIYEYSKSPTSPSDPLWNSPQYVIAFRGTVTKKDSISQDILLDLHFVQNKLHQASRAEAATQAVRCIVAASGPSRVWLAGHSLGSAIAMITGKNMAKSGVLLESFLFNPPYFSVPIERIKNQKVKYGIRFASSLITAGLSLAVKGPPLSGTRSLEDPFAALAAWVPNLFVNRDDHICAEYVGYFEHRKKMEQIGAGAIERLASQHSMGTLIMNAKGNREAEALHLIPSANLTVNTSPSEDFKAAHGIHQWWRLDLDLQSKLYMYS</sequence>
<accession>A0A218XJS0</accession>
<dbReference type="AlphaFoldDB" id="A0A218XJS0"/>
<dbReference type="GO" id="GO:0016787">
    <property type="term" value="F:hydrolase activity"/>
    <property type="evidence" value="ECO:0007669"/>
    <property type="project" value="UniProtKB-KW"/>
</dbReference>
<dbReference type="PANTHER" id="PTHR31479:SF2">
    <property type="entry name" value="ALPHA_BETA-HYDROLASES SUPERFAMILY PROTEIN"/>
    <property type="match status" value="1"/>
</dbReference>
<name>A0A218XJS0_PUNGR</name>
<dbReference type="PANTHER" id="PTHR31479">
    <property type="entry name" value="ALPHA/BETA-HYDROLASES SUPERFAMILY PROTEIN"/>
    <property type="match status" value="1"/>
</dbReference>
<dbReference type="InterPro" id="IPR029058">
    <property type="entry name" value="AB_hydrolase_fold"/>
</dbReference>
<keyword evidence="1" id="KW-0378">Hydrolase</keyword>
<gene>
    <name evidence="3" type="ORF">CDL15_Pgr028000</name>
</gene>